<dbReference type="STRING" id="92487.SAMN02745130_03839"/>
<accession>A0A1T4Y454</accession>
<dbReference type="CDD" id="cd09739">
    <property type="entry name" value="Cas6_I-F"/>
    <property type="match status" value="1"/>
</dbReference>
<keyword evidence="1" id="KW-0540">Nuclease</keyword>
<sequence length="199" mass="22881">MYHYIELSCLPDEGVPAAFILGKVMDTVHLCLVNLQKELGHNPVGLSLPEYRYQQDEQGKLQEASLGSKLRLISLEAASLERLHLKAQLRRLEDYVHQRQSSIERPNLSFSTFQRVHVKSSVERLIRRRMHSLGESLEQAQAAFKDFEEARSDLPFIHLHSHSSEQAFRLFIQKRPASKPDHWQFSSYGLSTTVGVPDF</sequence>
<evidence type="ECO:0000313" key="2">
    <source>
        <dbReference type="Proteomes" id="UP000190460"/>
    </source>
</evidence>
<keyword evidence="1" id="KW-0378">Hydrolase</keyword>
<dbReference type="InterPro" id="IPR042564">
    <property type="entry name" value="CRISPR-Cas6/Csy4_sf"/>
</dbReference>
<organism evidence="1 2">
    <name type="scientific">Thiothrix eikelboomii</name>
    <dbReference type="NCBI Taxonomy" id="92487"/>
    <lineage>
        <taxon>Bacteria</taxon>
        <taxon>Pseudomonadati</taxon>
        <taxon>Pseudomonadota</taxon>
        <taxon>Gammaproteobacteria</taxon>
        <taxon>Thiotrichales</taxon>
        <taxon>Thiotrichaceae</taxon>
        <taxon>Thiothrix</taxon>
    </lineage>
</organism>
<reference evidence="1 2" key="1">
    <citation type="submission" date="2017-02" db="EMBL/GenBank/DDBJ databases">
        <authorList>
            <person name="Peterson S.W."/>
        </authorList>
    </citation>
    <scope>NUCLEOTIDE SEQUENCE [LARGE SCALE GENOMIC DNA]</scope>
    <source>
        <strain evidence="1 2">ATCC 49788</strain>
    </source>
</reference>
<dbReference type="OrthoDB" id="259831at2"/>
<proteinExistence type="predicted"/>
<dbReference type="Proteomes" id="UP000190460">
    <property type="component" value="Unassembled WGS sequence"/>
</dbReference>
<keyword evidence="2" id="KW-1185">Reference proteome</keyword>
<name>A0A1T4Y454_9GAMM</name>
<evidence type="ECO:0000313" key="1">
    <source>
        <dbReference type="EMBL" id="SKA96055.1"/>
    </source>
</evidence>
<protein>
    <submittedName>
        <fullName evidence="1">CRISPR-associated endonuclease Csy4</fullName>
    </submittedName>
</protein>
<dbReference type="GO" id="GO:0043571">
    <property type="term" value="P:maintenance of CRISPR repeat elements"/>
    <property type="evidence" value="ECO:0007669"/>
    <property type="project" value="InterPro"/>
</dbReference>
<dbReference type="RefSeq" id="WP_078924257.1">
    <property type="nucleotide sequence ID" value="NZ_FUYB01000033.1"/>
</dbReference>
<dbReference type="EMBL" id="FUYB01000033">
    <property type="protein sequence ID" value="SKA96055.1"/>
    <property type="molecule type" value="Genomic_DNA"/>
</dbReference>
<dbReference type="InterPro" id="IPR013396">
    <property type="entry name" value="CRISPR-assoc_prot_Csy4"/>
</dbReference>
<dbReference type="NCBIfam" id="TIGR02563">
    <property type="entry name" value="cas_Csy4"/>
    <property type="match status" value="1"/>
</dbReference>
<dbReference type="Gene3D" id="3.30.70.2540">
    <property type="entry name" value="CRISPR-associated endoribonuclease Cas6/Csy4"/>
    <property type="match status" value="1"/>
</dbReference>
<dbReference type="Pfam" id="PF09618">
    <property type="entry name" value="Cas_Csy4"/>
    <property type="match status" value="1"/>
</dbReference>
<dbReference type="AlphaFoldDB" id="A0A1T4Y454"/>
<dbReference type="GO" id="GO:0004519">
    <property type="term" value="F:endonuclease activity"/>
    <property type="evidence" value="ECO:0007669"/>
    <property type="project" value="UniProtKB-KW"/>
</dbReference>
<keyword evidence="1" id="KW-0255">Endonuclease</keyword>
<gene>
    <name evidence="1" type="ORF">SAMN02745130_03839</name>
</gene>